<name>A0A0R2ZD70_9PSED</name>
<keyword evidence="4" id="KW-1185">Reference proteome</keyword>
<dbReference type="Proteomes" id="UP000052019">
    <property type="component" value="Unassembled WGS sequence"/>
</dbReference>
<evidence type="ECO:0000313" key="3">
    <source>
        <dbReference type="Proteomes" id="UP000052019"/>
    </source>
</evidence>
<evidence type="ECO:0000313" key="2">
    <source>
        <dbReference type="EMBL" id="SDS77221.1"/>
    </source>
</evidence>
<accession>A0A0R2ZD70</accession>
<reference evidence="2 4" key="2">
    <citation type="submission" date="2016-10" db="EMBL/GenBank/DDBJ databases">
        <authorList>
            <person name="Varghese N."/>
            <person name="Submissions S."/>
        </authorList>
    </citation>
    <scope>NUCLEOTIDE SEQUENCE [LARGE SCALE GENOMIC DNA]</scope>
    <source>
        <strain evidence="2 4">BS3111</strain>
    </source>
</reference>
<dbReference type="EMBL" id="JYLK01000014">
    <property type="protein sequence ID" value="KRP58562.1"/>
    <property type="molecule type" value="Genomic_DNA"/>
</dbReference>
<dbReference type="AlphaFoldDB" id="A0A0R2ZD70"/>
<evidence type="ECO:0000313" key="1">
    <source>
        <dbReference type="EMBL" id="KRP58562.1"/>
    </source>
</evidence>
<evidence type="ECO:0000313" key="4">
    <source>
        <dbReference type="Proteomes" id="UP000183126"/>
    </source>
</evidence>
<dbReference type="EMBL" id="LT629760">
    <property type="protein sequence ID" value="SDS77221.1"/>
    <property type="molecule type" value="Genomic_DNA"/>
</dbReference>
<dbReference type="Proteomes" id="UP000183126">
    <property type="component" value="Chromosome I"/>
</dbReference>
<organism evidence="1 3">
    <name type="scientific">Pseudomonas trivialis</name>
    <dbReference type="NCBI Taxonomy" id="200450"/>
    <lineage>
        <taxon>Bacteria</taxon>
        <taxon>Pseudomonadati</taxon>
        <taxon>Pseudomonadota</taxon>
        <taxon>Gammaproteobacteria</taxon>
        <taxon>Pseudomonadales</taxon>
        <taxon>Pseudomonadaceae</taxon>
        <taxon>Pseudomonas</taxon>
    </lineage>
</organism>
<reference evidence="1 3" key="1">
    <citation type="submission" date="2015-02" db="EMBL/GenBank/DDBJ databases">
        <title>Two Pseudomonas sp. nov. isolated from raw milk.</title>
        <authorList>
            <person name="Wenning M."/>
            <person name="von Neubeck M."/>
            <person name="Huptas C."/>
            <person name="Scherer S."/>
        </authorList>
    </citation>
    <scope>NUCLEOTIDE SEQUENCE [LARGE SCALE GENOMIC DNA]</scope>
    <source>
        <strain evidence="1 3">DSM 14937</strain>
    </source>
</reference>
<dbReference type="PATRIC" id="fig|200450.4.peg.722"/>
<protein>
    <submittedName>
        <fullName evidence="1">Uncharacterized protein</fullName>
    </submittedName>
</protein>
<sequence>MPAQPKVTKGLLPQHSASVFNGAPEIKSKIKGQSQSQSQSRTKQIDTLLKDGDPNVGGGLLPMAVCQLPIS</sequence>
<gene>
    <name evidence="2" type="ORF">SAMN04490205_3590</name>
    <name evidence="1" type="ORF">TU79_18925</name>
</gene>
<proteinExistence type="predicted"/>